<dbReference type="EMBL" id="BAAANK010000003">
    <property type="protein sequence ID" value="GAA1830975.1"/>
    <property type="molecule type" value="Genomic_DNA"/>
</dbReference>
<dbReference type="InterPro" id="IPR005338">
    <property type="entry name" value="Anhydro_N_Ac-Mur_kinase"/>
</dbReference>
<protein>
    <submittedName>
        <fullName evidence="2">Anhydro-N-acetylmuramic acid kinase</fullName>
    </submittedName>
</protein>
<dbReference type="InterPro" id="IPR043129">
    <property type="entry name" value="ATPase_NBD"/>
</dbReference>
<evidence type="ECO:0000313" key="2">
    <source>
        <dbReference type="EMBL" id="GAA1830975.1"/>
    </source>
</evidence>
<dbReference type="RefSeq" id="WP_157427570.1">
    <property type="nucleotide sequence ID" value="NZ_BAAANK010000003.1"/>
</dbReference>
<dbReference type="SUPFAM" id="SSF53067">
    <property type="entry name" value="Actin-like ATPase domain"/>
    <property type="match status" value="1"/>
</dbReference>
<keyword evidence="2" id="KW-0418">Kinase</keyword>
<keyword evidence="3" id="KW-1185">Reference proteome</keyword>
<evidence type="ECO:0000256" key="1">
    <source>
        <dbReference type="SAM" id="MobiDB-lite"/>
    </source>
</evidence>
<proteinExistence type="predicted"/>
<dbReference type="PANTHER" id="PTHR30605:SF0">
    <property type="entry name" value="ANHYDRO-N-ACETYLMURAMIC ACID KINASE"/>
    <property type="match status" value="1"/>
</dbReference>
<dbReference type="Gene3D" id="3.30.420.40">
    <property type="match status" value="2"/>
</dbReference>
<feature type="region of interest" description="Disordered" evidence="1">
    <location>
        <begin position="40"/>
        <end position="68"/>
    </location>
</feature>
<dbReference type="Proteomes" id="UP001501746">
    <property type="component" value="Unassembled WGS sequence"/>
</dbReference>
<gene>
    <name evidence="2" type="ORF">GCM10009750_13650</name>
</gene>
<reference evidence="2 3" key="1">
    <citation type="journal article" date="2019" name="Int. J. Syst. Evol. Microbiol.">
        <title>The Global Catalogue of Microorganisms (GCM) 10K type strain sequencing project: providing services to taxonomists for standard genome sequencing and annotation.</title>
        <authorList>
            <consortium name="The Broad Institute Genomics Platform"/>
            <consortium name="The Broad Institute Genome Sequencing Center for Infectious Disease"/>
            <person name="Wu L."/>
            <person name="Ma J."/>
        </authorList>
    </citation>
    <scope>NUCLEOTIDE SEQUENCE [LARGE SCALE GENOMIC DNA]</scope>
    <source>
        <strain evidence="2 3">JCM 14323</strain>
    </source>
</reference>
<organism evidence="2 3">
    <name type="scientific">Agromyces salentinus</name>
    <dbReference type="NCBI Taxonomy" id="269421"/>
    <lineage>
        <taxon>Bacteria</taxon>
        <taxon>Bacillati</taxon>
        <taxon>Actinomycetota</taxon>
        <taxon>Actinomycetes</taxon>
        <taxon>Micrococcales</taxon>
        <taxon>Microbacteriaceae</taxon>
        <taxon>Agromyces</taxon>
    </lineage>
</organism>
<dbReference type="Pfam" id="PF03702">
    <property type="entry name" value="AnmK"/>
    <property type="match status" value="1"/>
</dbReference>
<dbReference type="PANTHER" id="PTHR30605">
    <property type="entry name" value="ANHYDRO-N-ACETYLMURAMIC ACID KINASE"/>
    <property type="match status" value="1"/>
</dbReference>
<keyword evidence="2" id="KW-0808">Transferase</keyword>
<accession>A0ABN2MLJ6</accession>
<dbReference type="GO" id="GO:0016301">
    <property type="term" value="F:kinase activity"/>
    <property type="evidence" value="ECO:0007669"/>
    <property type="project" value="UniProtKB-KW"/>
</dbReference>
<evidence type="ECO:0000313" key="3">
    <source>
        <dbReference type="Proteomes" id="UP001501746"/>
    </source>
</evidence>
<sequence length="446" mass="45338">MIVLSLQSGTSADGIDVAVVEVVARDATLLLDSGSPIDPSIPALPTGVQGEDRRIEPPMEAGAGPGPTSGPVDLVMTPLHTATHDFDPGLRALLLDVIGGRPATAGEFTELTTRLGQAFAEAAARGIRDAGATPDLIVSHGQTVFHWAEHGHALGTLQLGEPAWIAELTGTPVLSDLRAADIAAGGEGAPLMALFDRAWLAAEATTSGRVIATVNLGGIANVQLVHPGGDVLAFDSGPGNGLIDAVVARGTRGAEAFDRDGVLASAGHVDHAVLDALLRHPYLAAALPKSTGRETFDLGVVDDALATADAGGLPLEDLVATLTEFTARTVVDAIPDATAEAVCSGGGARNPVLLERLRELAAERGIRLTSSADRGVDPAFKESLMFALLGFFSWHGVPVALSTVGARIAGRLTPGRGPLDLPAPLAGVASVTIASPDARTETGGAP</sequence>
<comment type="caution">
    <text evidence="2">The sequence shown here is derived from an EMBL/GenBank/DDBJ whole genome shotgun (WGS) entry which is preliminary data.</text>
</comment>
<name>A0ABN2MLJ6_9MICO</name>